<keyword evidence="2" id="KW-1185">Reference proteome</keyword>
<organism evidence="1 2">
    <name type="scientific">Geobacillus stearothermophilus</name>
    <name type="common">Bacillus stearothermophilus</name>
    <dbReference type="NCBI Taxonomy" id="1422"/>
    <lineage>
        <taxon>Bacteria</taxon>
        <taxon>Bacillati</taxon>
        <taxon>Bacillota</taxon>
        <taxon>Bacilli</taxon>
        <taxon>Bacillales</taxon>
        <taxon>Anoxybacillaceae</taxon>
        <taxon>Geobacillus</taxon>
    </lineage>
</organism>
<dbReference type="Proteomes" id="UP000773850">
    <property type="component" value="Unassembled WGS sequence"/>
</dbReference>
<reference evidence="1 2" key="1">
    <citation type="submission" date="2016-03" db="EMBL/GenBank/DDBJ databases">
        <title>Spore heat resistance.</title>
        <authorList>
            <person name="Boekhorst J."/>
            <person name="Berendsen E.M."/>
            <person name="Wells-Bennik M.H."/>
            <person name="Kuipers O.P."/>
        </authorList>
    </citation>
    <scope>NUCLEOTIDE SEQUENCE [LARGE SCALE GENOMIC DNA]</scope>
    <source>
        <strain evidence="1 2">GS8</strain>
    </source>
</reference>
<evidence type="ECO:0000313" key="2">
    <source>
        <dbReference type="Proteomes" id="UP000773850"/>
    </source>
</evidence>
<name>A0ABQ7HF18_GEOSE</name>
<gene>
    <name evidence="1" type="ORF">GS8_2980</name>
</gene>
<protein>
    <submittedName>
        <fullName evidence="1">Uncharacterized protein</fullName>
    </submittedName>
</protein>
<proteinExistence type="predicted"/>
<comment type="caution">
    <text evidence="1">The sequence shown here is derived from an EMBL/GenBank/DDBJ whole genome shotgun (WGS) entry which is preliminary data.</text>
</comment>
<dbReference type="EMBL" id="LUCS01000028">
    <property type="protein sequence ID" value="KAF6510823.1"/>
    <property type="molecule type" value="Genomic_DNA"/>
</dbReference>
<accession>A0ABQ7HF18</accession>
<evidence type="ECO:0000313" key="1">
    <source>
        <dbReference type="EMBL" id="KAF6510823.1"/>
    </source>
</evidence>
<sequence>MSQKKQGRAAPAFSFHLRPIACALVATYAVVTTARRQPWMIVGY</sequence>